<sequence>MKTTRILILGCGWVGADFAVQCRNRGIEVWASTTNTDKCYRLKSDGIFAFLKDFDVDKSVPDFLPDTFDYILTSVPASSKNTIETVSRRFDNVLSVISLLQYGKHIFLSSIGIYPHIEGRIDEDFNDQETLNPLLFLAEEKMTSLSQTIVFRLGGLFGKNRIFAKYFAGKICTTGEQPANFVHLQDVIQLVFLAFAMDFEHRLFNIVCPEHPSKKEVIVASAAKYGYELPTSFEPEQTTQKIVSSDRVIQTLEYTFLYPSPLNF</sequence>
<dbReference type="EMBL" id="SUME01000006">
    <property type="protein sequence ID" value="TJZ54943.1"/>
    <property type="molecule type" value="Genomic_DNA"/>
</dbReference>
<evidence type="ECO:0000313" key="1">
    <source>
        <dbReference type="EMBL" id="TJZ54943.1"/>
    </source>
</evidence>
<reference evidence="1 2" key="1">
    <citation type="submission" date="2019-04" db="EMBL/GenBank/DDBJ databases">
        <title>Sphingobacterium olei sp. nov., isolated from oil-contaminated soil.</title>
        <authorList>
            <person name="Liu B."/>
        </authorList>
    </citation>
    <scope>NUCLEOTIDE SEQUENCE [LARGE SCALE GENOMIC DNA]</scope>
    <source>
        <strain evidence="1 2">HAL-9</strain>
    </source>
</reference>
<evidence type="ECO:0000313" key="2">
    <source>
        <dbReference type="Proteomes" id="UP000306808"/>
    </source>
</evidence>
<protein>
    <submittedName>
        <fullName evidence="1">GDP-L-fucose synthase</fullName>
    </submittedName>
</protein>
<gene>
    <name evidence="1" type="ORF">FAZ15_15895</name>
</gene>
<name>A0A4U0NLA9_9SPHI</name>
<comment type="caution">
    <text evidence="1">The sequence shown here is derived from an EMBL/GenBank/DDBJ whole genome shotgun (WGS) entry which is preliminary data.</text>
</comment>
<dbReference type="PANTHER" id="PTHR40129">
    <property type="entry name" value="KETOPANTOATE REDUCTASE N-TERMINAL DOMAIN-CONTAINING PROTEIN"/>
    <property type="match status" value="1"/>
</dbReference>
<dbReference type="AlphaFoldDB" id="A0A4U0NLA9"/>
<keyword evidence="2" id="KW-1185">Reference proteome</keyword>
<dbReference type="Gene3D" id="3.40.50.720">
    <property type="entry name" value="NAD(P)-binding Rossmann-like Domain"/>
    <property type="match status" value="1"/>
</dbReference>
<organism evidence="1 2">
    <name type="scientific">Sphingobacterium olei</name>
    <dbReference type="NCBI Taxonomy" id="2571155"/>
    <lineage>
        <taxon>Bacteria</taxon>
        <taxon>Pseudomonadati</taxon>
        <taxon>Bacteroidota</taxon>
        <taxon>Sphingobacteriia</taxon>
        <taxon>Sphingobacteriales</taxon>
        <taxon>Sphingobacteriaceae</taxon>
        <taxon>Sphingobacterium</taxon>
    </lineage>
</organism>
<dbReference type="PANTHER" id="PTHR40129:SF2">
    <property type="entry name" value="KETOPANTOATE REDUCTASE N-TERMINAL DOMAIN-CONTAINING PROTEIN"/>
    <property type="match status" value="1"/>
</dbReference>
<dbReference type="Proteomes" id="UP000306808">
    <property type="component" value="Unassembled WGS sequence"/>
</dbReference>
<dbReference type="InterPro" id="IPR036291">
    <property type="entry name" value="NAD(P)-bd_dom_sf"/>
</dbReference>
<proteinExistence type="predicted"/>
<dbReference type="OrthoDB" id="751203at2"/>
<dbReference type="SUPFAM" id="SSF51735">
    <property type="entry name" value="NAD(P)-binding Rossmann-fold domains"/>
    <property type="match status" value="1"/>
</dbReference>
<accession>A0A4U0NLA9</accession>